<feature type="region of interest" description="Disordered" evidence="1">
    <location>
        <begin position="47"/>
        <end position="71"/>
    </location>
</feature>
<evidence type="ECO:0000256" key="1">
    <source>
        <dbReference type="SAM" id="MobiDB-lite"/>
    </source>
</evidence>
<dbReference type="EMBL" id="RRYP01003594">
    <property type="protein sequence ID" value="TNV83659.1"/>
    <property type="molecule type" value="Genomic_DNA"/>
</dbReference>
<protein>
    <submittedName>
        <fullName evidence="2">Uncharacterized protein</fullName>
    </submittedName>
</protein>
<dbReference type="AlphaFoldDB" id="A0A8J8T620"/>
<gene>
    <name evidence="2" type="ORF">FGO68_gene926</name>
</gene>
<evidence type="ECO:0000313" key="2">
    <source>
        <dbReference type="EMBL" id="TNV83659.1"/>
    </source>
</evidence>
<keyword evidence="3" id="KW-1185">Reference proteome</keyword>
<proteinExistence type="predicted"/>
<reference evidence="2" key="1">
    <citation type="submission" date="2019-06" db="EMBL/GenBank/DDBJ databases">
        <authorList>
            <person name="Zheng W."/>
        </authorList>
    </citation>
    <scope>NUCLEOTIDE SEQUENCE</scope>
    <source>
        <strain evidence="2">QDHG01</strain>
    </source>
</reference>
<comment type="caution">
    <text evidence="2">The sequence shown here is derived from an EMBL/GenBank/DDBJ whole genome shotgun (WGS) entry which is preliminary data.</text>
</comment>
<accession>A0A8J8T620</accession>
<evidence type="ECO:0000313" key="3">
    <source>
        <dbReference type="Proteomes" id="UP000785679"/>
    </source>
</evidence>
<name>A0A8J8T620_HALGN</name>
<sequence length="260" mass="29439">MSDPYVPTLKKQISFQLDQTNSSPSILKTFKINAYKEAYTAPNIVHDEQSETSRSELMSIDSNQDKKPQERSNYLKGAIRSLKFLQDDKSFDQFFKQIATGVHKSNPLQVSKKQVVGRNVQTIVKQQINKNIQFVDKNIQPIASNIAVLSQALSQDLSKPTIKITKDNPYENNQSALKSFSQLKRQLLQKRDSTDRLTKLQTVQQTNFSTTLDSSYGLEPSIGTTLNYSHSESTTSQQNPRRTLFLKRKSSSKLDLNASS</sequence>
<dbReference type="Proteomes" id="UP000785679">
    <property type="component" value="Unassembled WGS sequence"/>
</dbReference>
<organism evidence="2 3">
    <name type="scientific">Halteria grandinella</name>
    <dbReference type="NCBI Taxonomy" id="5974"/>
    <lineage>
        <taxon>Eukaryota</taxon>
        <taxon>Sar</taxon>
        <taxon>Alveolata</taxon>
        <taxon>Ciliophora</taxon>
        <taxon>Intramacronucleata</taxon>
        <taxon>Spirotrichea</taxon>
        <taxon>Stichotrichia</taxon>
        <taxon>Sporadotrichida</taxon>
        <taxon>Halteriidae</taxon>
        <taxon>Halteria</taxon>
    </lineage>
</organism>